<dbReference type="InterPro" id="IPR023430">
    <property type="entry name" value="Pept_HybD-like_dom_sf"/>
</dbReference>
<keyword evidence="1" id="KW-0378">Hydrolase</keyword>
<gene>
    <name evidence="1" type="ORF">JCM9140_2250</name>
</gene>
<name>W4Q2J2_9BACI</name>
<dbReference type="RefSeq" id="WP_034745530.1">
    <property type="nucleotide sequence ID" value="NZ_BAUT01000020.1"/>
</dbReference>
<sequence length="217" mass="24268">MSTNHRLFGKKNSPMRIHMEDETVVTQLTEQLYSMTEAQNRRDLVVVCIGTDRSTGDSLGPLIGTKLEEVELRRFHVYGTLENPVHAVNLQERLEEIAKNHYRPFVLAIDACLGRMNSVGKISLADGPVQPGAAVQKKLPSIGDIHMTGIVNVGGMMEYFVLQNTRLHTVMKMAHTIADIIVKTDQLLPEKVTSTSLLQSLRLKPQMLLRSKNETPL</sequence>
<proteinExistence type="predicted"/>
<dbReference type="Proteomes" id="UP000018890">
    <property type="component" value="Unassembled WGS sequence"/>
</dbReference>
<dbReference type="NCBIfam" id="TIGR02841">
    <property type="entry name" value="spore_YyaC"/>
    <property type="match status" value="1"/>
</dbReference>
<comment type="caution">
    <text evidence="1">The sequence shown here is derived from an EMBL/GenBank/DDBJ whole genome shotgun (WGS) entry which is preliminary data.</text>
</comment>
<protein>
    <submittedName>
        <fullName evidence="1">Spore protease GPR related protein</fullName>
    </submittedName>
</protein>
<dbReference type="OrthoDB" id="9815953at2"/>
<organism evidence="1 2">
    <name type="scientific">Halalkalibacter wakoensis JCM 9140</name>
    <dbReference type="NCBI Taxonomy" id="1236970"/>
    <lineage>
        <taxon>Bacteria</taxon>
        <taxon>Bacillati</taxon>
        <taxon>Bacillota</taxon>
        <taxon>Bacilli</taxon>
        <taxon>Bacillales</taxon>
        <taxon>Bacillaceae</taxon>
        <taxon>Halalkalibacter</taxon>
    </lineage>
</organism>
<evidence type="ECO:0000313" key="1">
    <source>
        <dbReference type="EMBL" id="GAE26212.1"/>
    </source>
</evidence>
<evidence type="ECO:0000313" key="2">
    <source>
        <dbReference type="Proteomes" id="UP000018890"/>
    </source>
</evidence>
<dbReference type="AlphaFoldDB" id="W4Q2J2"/>
<dbReference type="SUPFAM" id="SSF53163">
    <property type="entry name" value="HybD-like"/>
    <property type="match status" value="1"/>
</dbReference>
<reference evidence="1" key="1">
    <citation type="journal article" date="2014" name="Genome Announc.">
        <title>Draft Genome Sequences of Three Alkaliphilic Bacillus Strains, Bacillus wakoensis JCM 9140T, Bacillus akibai JCM 9157T, and Bacillus hemicellulosilyticus JCM 9152T.</title>
        <authorList>
            <person name="Yuki M."/>
            <person name="Oshima K."/>
            <person name="Suda W."/>
            <person name="Oshida Y."/>
            <person name="Kitamura K."/>
            <person name="Iida T."/>
            <person name="Hattori M."/>
            <person name="Ohkuma M."/>
        </authorList>
    </citation>
    <scope>NUCLEOTIDE SEQUENCE [LARGE SCALE GENOMIC DNA]</scope>
    <source>
        <strain evidence="1">JCM 9140</strain>
    </source>
</reference>
<dbReference type="EMBL" id="BAUT01000020">
    <property type="protein sequence ID" value="GAE26212.1"/>
    <property type="molecule type" value="Genomic_DNA"/>
</dbReference>
<dbReference type="GO" id="GO:0008233">
    <property type="term" value="F:peptidase activity"/>
    <property type="evidence" value="ECO:0007669"/>
    <property type="project" value="UniProtKB-KW"/>
</dbReference>
<dbReference type="InterPro" id="IPR009665">
    <property type="entry name" value="YyaC"/>
</dbReference>
<keyword evidence="1" id="KW-0645">Protease</keyword>
<dbReference type="GO" id="GO:0006508">
    <property type="term" value="P:proteolysis"/>
    <property type="evidence" value="ECO:0007669"/>
    <property type="project" value="UniProtKB-KW"/>
</dbReference>
<accession>W4Q2J2</accession>
<keyword evidence="2" id="KW-1185">Reference proteome</keyword>
<dbReference type="STRING" id="1236970.JCM9140_2250"/>
<dbReference type="Pfam" id="PF06866">
    <property type="entry name" value="DUF1256"/>
    <property type="match status" value="1"/>
</dbReference>